<dbReference type="InterPro" id="IPR000711">
    <property type="entry name" value="ATPase_OSCP/dsu"/>
</dbReference>
<keyword evidence="4" id="KW-0375">Hydrogen ion transport</keyword>
<evidence type="ECO:0000256" key="3">
    <source>
        <dbReference type="ARBA" id="ARBA00022448"/>
    </source>
</evidence>
<dbReference type="PROSITE" id="PS00389">
    <property type="entry name" value="ATPASE_DELTA"/>
    <property type="match status" value="1"/>
</dbReference>
<keyword evidence="7" id="KW-0066">ATP synthesis</keyword>
<name>A0A2Z2L1A2_9FLOR</name>
<geneLocation type="plastid" evidence="8"/>
<dbReference type="EMBL" id="KY212106">
    <property type="protein sequence ID" value="ASB29764.1"/>
    <property type="molecule type" value="Genomic_DNA"/>
</dbReference>
<evidence type="ECO:0000256" key="5">
    <source>
        <dbReference type="ARBA" id="ARBA00023065"/>
    </source>
</evidence>
<evidence type="ECO:0000256" key="1">
    <source>
        <dbReference type="ARBA" id="ARBA00004370"/>
    </source>
</evidence>
<comment type="similarity">
    <text evidence="2">Belongs to the ATPase delta chain family.</text>
</comment>
<dbReference type="Gene3D" id="1.10.520.20">
    <property type="entry name" value="N-terminal domain of the delta subunit of the F1F0-ATP synthase"/>
    <property type="match status" value="1"/>
</dbReference>
<proteinExistence type="inferred from homology"/>
<evidence type="ECO:0000256" key="7">
    <source>
        <dbReference type="ARBA" id="ARBA00023310"/>
    </source>
</evidence>
<evidence type="ECO:0000256" key="6">
    <source>
        <dbReference type="ARBA" id="ARBA00023136"/>
    </source>
</evidence>
<accession>A0A2Z2L1A2</accession>
<dbReference type="GO" id="GO:0016020">
    <property type="term" value="C:membrane"/>
    <property type="evidence" value="ECO:0007669"/>
    <property type="project" value="UniProtKB-SubCell"/>
</dbReference>
<dbReference type="GeneID" id="37507686"/>
<comment type="subcellular location">
    <subcellularLocation>
        <location evidence="1">Membrane</location>
    </subcellularLocation>
</comment>
<gene>
    <name evidence="8" type="primary">atpD</name>
</gene>
<keyword evidence="6" id="KW-0472">Membrane</keyword>
<dbReference type="AlphaFoldDB" id="A0A2Z2L1A2"/>
<dbReference type="Pfam" id="PF00213">
    <property type="entry name" value="OSCP"/>
    <property type="match status" value="1"/>
</dbReference>
<dbReference type="PRINTS" id="PR00125">
    <property type="entry name" value="ATPASEDELTA"/>
</dbReference>
<dbReference type="GO" id="GO:0046933">
    <property type="term" value="F:proton-transporting ATP synthase activity, rotational mechanism"/>
    <property type="evidence" value="ECO:0007669"/>
    <property type="project" value="InterPro"/>
</dbReference>
<reference evidence="8" key="1">
    <citation type="submission" date="2016-11" db="EMBL/GenBank/DDBJ databases">
        <title>Complete organellar and ribosomal genomic analysis of the lectotype specimen of the reef forming species Porolithon onkodes (Heydrich) Foslie.</title>
        <authorList>
            <person name="Hughey J.R."/>
            <person name="Gabrielson P.W."/>
        </authorList>
    </citation>
    <scope>NUCLEOTIDE SEQUENCE</scope>
</reference>
<dbReference type="SUPFAM" id="SSF47928">
    <property type="entry name" value="N-terminal domain of the delta subunit of the F1F0-ATP synthase"/>
    <property type="match status" value="1"/>
</dbReference>
<dbReference type="InterPro" id="IPR026015">
    <property type="entry name" value="ATP_synth_OSCP/delta_N_sf"/>
</dbReference>
<dbReference type="PANTHER" id="PTHR11910">
    <property type="entry name" value="ATP SYNTHASE DELTA CHAIN"/>
    <property type="match status" value="1"/>
</dbReference>
<evidence type="ECO:0000313" key="8">
    <source>
        <dbReference type="EMBL" id="ASB29764.1"/>
    </source>
</evidence>
<sequence>MSIKNVLTKAAIPYAEALFDFSQSTQLVQKNYQDLQNVLSGIRASENLSVCLASPLISINDKKKVLNSLFLDKVSSTVLNFLFILIERRRIHLIEAIINYYGDLVNQLNSITSVIVYTAYLFNEEQERILKEKLEIMTEAKQIKLFIKIKPELIGGFVVKMGSKVLDLSISGQLNQISSYLNGSY</sequence>
<keyword evidence="3" id="KW-0813">Transport</keyword>
<dbReference type="NCBIfam" id="TIGR01145">
    <property type="entry name" value="ATP_synt_delta"/>
    <property type="match status" value="1"/>
</dbReference>
<evidence type="ECO:0000256" key="4">
    <source>
        <dbReference type="ARBA" id="ARBA00022781"/>
    </source>
</evidence>
<keyword evidence="5" id="KW-0406">Ion transport</keyword>
<organism evidence="8">
    <name type="scientific">Porolithon onkodes</name>
    <dbReference type="NCBI Taxonomy" id="231751"/>
    <lineage>
        <taxon>Eukaryota</taxon>
        <taxon>Rhodophyta</taxon>
        <taxon>Florideophyceae</taxon>
        <taxon>Corallinophycidae</taxon>
        <taxon>Corallinales</taxon>
        <taxon>Porolithaceae</taxon>
        <taxon>Porolithon</taxon>
    </lineage>
</organism>
<dbReference type="InterPro" id="IPR020781">
    <property type="entry name" value="ATPase_OSCP/d_CS"/>
</dbReference>
<dbReference type="HAMAP" id="MF_01416">
    <property type="entry name" value="ATP_synth_delta_bact"/>
    <property type="match status" value="1"/>
</dbReference>
<dbReference type="RefSeq" id="YP_009502163.1">
    <property type="nucleotide sequence ID" value="NC_038144.1"/>
</dbReference>
<protein>
    <submittedName>
        <fullName evidence="8">ATP synthase subunit delta</fullName>
    </submittedName>
</protein>
<keyword evidence="8" id="KW-0934">Plastid</keyword>
<evidence type="ECO:0000256" key="2">
    <source>
        <dbReference type="ARBA" id="ARBA00007046"/>
    </source>
</evidence>